<feature type="active site" description="Proton donor" evidence="6">
    <location>
        <position position="831"/>
    </location>
</feature>
<feature type="domain" description="Glycosyl hydrolase family 13 catalytic" evidence="8">
    <location>
        <begin position="622"/>
        <end position="967"/>
    </location>
</feature>
<feature type="active site" description="Nucleophile" evidence="6">
    <location>
        <position position="802"/>
    </location>
</feature>
<comment type="similarity">
    <text evidence="6">Belongs to the glycosyl hydrolase 13 family. GlgE subfamily.</text>
</comment>
<dbReference type="EMBL" id="JAESVA010000007">
    <property type="protein sequence ID" value="MCB8882373.1"/>
    <property type="molecule type" value="Genomic_DNA"/>
</dbReference>
<dbReference type="RefSeq" id="WP_227309031.1">
    <property type="nucleotide sequence ID" value="NZ_JAESVA010000007.1"/>
</dbReference>
<dbReference type="Pfam" id="PF21702">
    <property type="entry name" value="GLGE_C"/>
    <property type="match status" value="1"/>
</dbReference>
<dbReference type="Gene3D" id="1.20.58.80">
    <property type="entry name" value="Phosphotransferase system, lactose/cellobiose-type IIA subunit"/>
    <property type="match status" value="1"/>
</dbReference>
<name>A0A963Z420_9PROT</name>
<evidence type="ECO:0000259" key="8">
    <source>
        <dbReference type="SMART" id="SM00642"/>
    </source>
</evidence>
<evidence type="ECO:0000256" key="4">
    <source>
        <dbReference type="ARBA" id="ARBA00023277"/>
    </source>
</evidence>
<dbReference type="InterPro" id="IPR021828">
    <property type="entry name" value="GlgE_dom_N/S"/>
</dbReference>
<dbReference type="GO" id="GO:0030979">
    <property type="term" value="P:alpha-glucan biosynthetic process"/>
    <property type="evidence" value="ECO:0007669"/>
    <property type="project" value="UniProtKB-UniRule"/>
</dbReference>
<dbReference type="CDD" id="cd11344">
    <property type="entry name" value="AmyAc_GlgE_like"/>
    <property type="match status" value="1"/>
</dbReference>
<sequence length="1072" mass="118592">MTFQNKINAPSAERLASAPASARETPRIYLFHPLLAGPIGDWGKWFDHAAGLGFTHVLSAPFFAGPSLQLPSDFSRVFDGLGWDGTADEALAAYAKAARSAGLRPLLDIYPGFVAENAGAGLFTVPAADHARDPRHYAGFAGAASADWTNAAAELGDFWASHLAQWQQAGIAGFRVDLKQIAPAERLAFLRSIGGADTGELFGWTPGLPWAEVKALSGSGLDFVFSSLPWWDFRSDWFWEEAAMLDGIAPTIAPLEDPFGKPLAASIGDIGLLGNAQKRLVNFAAATGQGLMMPMGFESGATRPWDARRGHDLPRETLPDLAAALRQVTAIPGNGTTLRIGSPTGDVFSFVRSEADLRFAEEAELMLFNPSLRRRVTAPIENAMTALSGRFLPGTAMAQSLSLEPGALKTLLLRRHKTEAKPAPALTETVKKAADLSQRVAIEAVAPSVDDGRFPVKRLAGEIVTVTADILCDGHDQLSAALHWRKTGDASWQQARLNLINNDRWQAPFFLAEIGVYEFFVEAWRDQFASYRDELGKKHRAGVDVTVELMEGRHLLAAAGAPLGQALARFDLASQEDRIALLLSAEIAQQMMDIDPRPFATRSGIHSIDADRLESRFASWYEIFPRSMSDDPARHGTFRDVEKHLPRIRDMGFNVLYFPPIHPIGHSNRKGPNNTLTPGPHDPGSPYAVGNETGGHDAIHAELGTLEDFLHMREAAAAHGLEIALDFAIQCAPDHPWLKQHPGWFDWRPDGSIKYAENPPKKYQDIVNVDFYARDAIPGLWVALAEVVLFWCEQGVRIFRVDNPHTKPFPFWEWMIAQVKARFPDTLFLAEAFTRPKIMNRLGKIGFSQSYTYFTWRNTRAELEDYLTTLTTGPEADFFRPNFFVNTPDINPVFLQTSGRPGHLIRAALAATLAGLWGVYSGFELCEATPLPGREEYLDSEKYQIRAWDWQRTGNIVAEITLLNRLRQQNPALQSHLGLRFLPSDNDQVMIYEKSNADRSNVVIVAVSLDPAKPQSANTIIPFYAWRVPDNGALTVTDLVPGRRRTWQGKWQSVSLDPSFPFALWRVEPEIT</sequence>
<evidence type="ECO:0000313" key="9">
    <source>
        <dbReference type="EMBL" id="MCB8882373.1"/>
    </source>
</evidence>
<dbReference type="SUPFAM" id="SSF51445">
    <property type="entry name" value="(Trans)glycosidases"/>
    <property type="match status" value="2"/>
</dbReference>
<protein>
    <recommendedName>
        <fullName evidence="6">Alpha-1,4-glucan:maltose-1-phosphate maltosyltransferase</fullName>
        <shortName evidence="6">GMPMT</shortName>
        <ecNumber evidence="6">2.4.99.16</ecNumber>
    </recommendedName>
    <alternativeName>
        <fullName evidence="6">(1-&gt;4)-alpha-D-glucan:maltose-1-phosphate alpha-D-maltosyltransferase</fullName>
    </alternativeName>
</protein>
<dbReference type="Gene3D" id="3.20.20.80">
    <property type="entry name" value="Glycosidases"/>
    <property type="match status" value="2"/>
</dbReference>
<feature type="binding site" evidence="6">
    <location>
        <position position="803"/>
    </location>
    <ligand>
        <name>alpha-maltose 1-phosphate</name>
        <dbReference type="ChEBI" id="CHEBI:63576"/>
    </ligand>
</feature>
<evidence type="ECO:0000256" key="3">
    <source>
        <dbReference type="ARBA" id="ARBA00022679"/>
    </source>
</evidence>
<dbReference type="GO" id="GO:0004553">
    <property type="term" value="F:hydrolase activity, hydrolyzing O-glycosyl compounds"/>
    <property type="evidence" value="ECO:0007669"/>
    <property type="project" value="InterPro"/>
</dbReference>
<evidence type="ECO:0000256" key="5">
    <source>
        <dbReference type="ARBA" id="ARBA00048735"/>
    </source>
</evidence>
<keyword evidence="3 6" id="KW-0808">Transferase</keyword>
<proteinExistence type="inferred from homology"/>
<dbReference type="AlphaFoldDB" id="A0A963Z420"/>
<comment type="caution">
    <text evidence="9">The sequence shown here is derived from an EMBL/GenBank/DDBJ whole genome shotgun (WGS) entry which is preliminary data.</text>
</comment>
<reference evidence="9 10" key="1">
    <citation type="journal article" date="2021" name="Microorganisms">
        <title>Acidisoma silvae sp. nov. and Acidisomacellulosilytica sp. nov., Two Acidophilic Bacteria Isolated from Decaying Wood, Hydrolyzing Cellulose and Producing Poly-3-hydroxybutyrate.</title>
        <authorList>
            <person name="Mieszkin S."/>
            <person name="Pouder E."/>
            <person name="Uroz S."/>
            <person name="Simon-Colin C."/>
            <person name="Alain K."/>
        </authorList>
    </citation>
    <scope>NUCLEOTIDE SEQUENCE [LARGE SCALE GENOMIC DNA]</scope>
    <source>
        <strain evidence="9 10">HW T5.17</strain>
    </source>
</reference>
<dbReference type="InterPro" id="IPR013780">
    <property type="entry name" value="Glyco_hydro_b"/>
</dbReference>
<dbReference type="PANTHER" id="PTHR47786:SF2">
    <property type="entry name" value="GLYCOSYL HYDROLASE FAMILY 13 CATALYTIC DOMAIN-CONTAINING PROTEIN"/>
    <property type="match status" value="1"/>
</dbReference>
<feature type="binding site" evidence="6">
    <location>
        <begin position="942"/>
        <end position="943"/>
    </location>
    <ligand>
        <name>alpha-maltose 1-phosphate</name>
        <dbReference type="ChEBI" id="CHEBI:63576"/>
    </ligand>
</feature>
<dbReference type="EC" id="2.4.99.16" evidence="6"/>
<evidence type="ECO:0000256" key="7">
    <source>
        <dbReference type="SAM" id="MobiDB-lite"/>
    </source>
</evidence>
<keyword evidence="4 6" id="KW-0119">Carbohydrate metabolism</keyword>
<dbReference type="Pfam" id="PF11896">
    <property type="entry name" value="GlgE_dom_N_S"/>
    <property type="match status" value="1"/>
</dbReference>
<dbReference type="Proteomes" id="UP000721844">
    <property type="component" value="Unassembled WGS sequence"/>
</dbReference>
<feature type="site" description="Transition state stabilizer" evidence="6">
    <location>
        <position position="889"/>
    </location>
</feature>
<comment type="subunit">
    <text evidence="1 6">Homodimer.</text>
</comment>
<evidence type="ECO:0000256" key="2">
    <source>
        <dbReference type="ARBA" id="ARBA00022676"/>
    </source>
</evidence>
<dbReference type="InterPro" id="IPR049171">
    <property type="entry name" value="GLGE_C"/>
</dbReference>
<dbReference type="InterPro" id="IPR013783">
    <property type="entry name" value="Ig-like_fold"/>
</dbReference>
<feature type="region of interest" description="Disordered" evidence="7">
    <location>
        <begin position="666"/>
        <end position="694"/>
    </location>
</feature>
<dbReference type="GO" id="GO:0016758">
    <property type="term" value="F:hexosyltransferase activity"/>
    <property type="evidence" value="ECO:0007669"/>
    <property type="project" value="UniProtKB-UniRule"/>
</dbReference>
<feature type="binding site" evidence="6">
    <location>
        <position position="670"/>
    </location>
    <ligand>
        <name>alpha-maltose 1-phosphate</name>
        <dbReference type="ChEBI" id="CHEBI:63576"/>
    </ligand>
</feature>
<evidence type="ECO:0000313" key="10">
    <source>
        <dbReference type="Proteomes" id="UP000721844"/>
    </source>
</evidence>
<dbReference type="InterPro" id="IPR017853">
    <property type="entry name" value="GH"/>
</dbReference>
<comment type="catalytic activity">
    <reaction evidence="5 6">
        <text>alpha-maltose 1-phosphate + [(1-&gt;4)-alpha-D-glucosyl](n) = [(1-&gt;4)-alpha-D-glucosyl](n+2) + phosphate</text>
        <dbReference type="Rhea" id="RHEA:42692"/>
        <dbReference type="Rhea" id="RHEA-COMP:9584"/>
        <dbReference type="Rhea" id="RHEA-COMP:10183"/>
        <dbReference type="ChEBI" id="CHEBI:15444"/>
        <dbReference type="ChEBI" id="CHEBI:43474"/>
        <dbReference type="ChEBI" id="CHEBI:63576"/>
        <dbReference type="EC" id="2.4.99.16"/>
    </reaction>
</comment>
<dbReference type="HAMAP" id="MF_02124">
    <property type="entry name" value="GlgE"/>
    <property type="match status" value="1"/>
</dbReference>
<gene>
    <name evidence="6" type="primary">glgE</name>
    <name evidence="9" type="ORF">ACELLULO517_19150</name>
</gene>
<dbReference type="SMART" id="SM00642">
    <property type="entry name" value="Aamy"/>
    <property type="match status" value="1"/>
</dbReference>
<feature type="binding site" evidence="6">
    <location>
        <position position="730"/>
    </location>
    <ligand>
        <name>alpha-maltose 1-phosphate</name>
        <dbReference type="ChEBI" id="CHEBI:63576"/>
    </ligand>
</feature>
<evidence type="ECO:0000256" key="6">
    <source>
        <dbReference type="HAMAP-Rule" id="MF_02124"/>
    </source>
</evidence>
<comment type="function">
    <text evidence="6">Maltosyltransferase that uses maltose 1-phosphate (M1P) as the sugar donor to elongate linear or branched alpha-(1-&gt;4)-glucans. Is involved in a branched alpha-glucan biosynthetic pathway from trehalose, together with TreS, Mak and GlgB.</text>
</comment>
<dbReference type="Gene3D" id="2.60.40.10">
    <property type="entry name" value="Immunoglobulins"/>
    <property type="match status" value="1"/>
</dbReference>
<dbReference type="InterPro" id="IPR026585">
    <property type="entry name" value="GlgE"/>
</dbReference>
<organism evidence="9 10">
    <name type="scientific">Acidisoma cellulosilyticum</name>
    <dbReference type="NCBI Taxonomy" id="2802395"/>
    <lineage>
        <taxon>Bacteria</taxon>
        <taxon>Pseudomonadati</taxon>
        <taxon>Pseudomonadota</taxon>
        <taxon>Alphaproteobacteria</taxon>
        <taxon>Acetobacterales</taxon>
        <taxon>Acidocellaceae</taxon>
        <taxon>Acidisoma</taxon>
    </lineage>
</organism>
<accession>A0A963Z420</accession>
<keyword evidence="2 6" id="KW-0328">Glycosyltransferase</keyword>
<feature type="binding site" evidence="6">
    <location>
        <position position="765"/>
    </location>
    <ligand>
        <name>alpha-maltose 1-phosphate</name>
        <dbReference type="ChEBI" id="CHEBI:63576"/>
    </ligand>
</feature>
<keyword evidence="10" id="KW-1185">Reference proteome</keyword>
<dbReference type="InterPro" id="IPR006047">
    <property type="entry name" value="GH13_cat_dom"/>
</dbReference>
<dbReference type="PANTHER" id="PTHR47786">
    <property type="entry name" value="ALPHA-1,4-GLUCAN:MALTOSE-1-PHOSPHATE MALTOSYLTRANSFERASE"/>
    <property type="match status" value="1"/>
</dbReference>
<evidence type="ECO:0000256" key="1">
    <source>
        <dbReference type="ARBA" id="ARBA00011738"/>
    </source>
</evidence>
<dbReference type="Gene3D" id="2.60.40.1180">
    <property type="entry name" value="Golgi alpha-mannosidase II"/>
    <property type="match status" value="1"/>
</dbReference>